<dbReference type="SUPFAM" id="SSF52833">
    <property type="entry name" value="Thioredoxin-like"/>
    <property type="match status" value="1"/>
</dbReference>
<gene>
    <name evidence="4" type="ORF">TPC1_12253</name>
</gene>
<keyword evidence="4" id="KW-0413">Isomerase</keyword>
<name>A0A146KH04_9EUKA</name>
<evidence type="ECO:0000256" key="2">
    <source>
        <dbReference type="ARBA" id="ARBA00022729"/>
    </source>
</evidence>
<proteinExistence type="inferred from homology"/>
<dbReference type="PROSITE" id="PS00194">
    <property type="entry name" value="THIOREDOXIN_1"/>
    <property type="match status" value="1"/>
</dbReference>
<dbReference type="InterPro" id="IPR017937">
    <property type="entry name" value="Thioredoxin_CS"/>
</dbReference>
<organism evidence="4">
    <name type="scientific">Trepomonas sp. PC1</name>
    <dbReference type="NCBI Taxonomy" id="1076344"/>
    <lineage>
        <taxon>Eukaryota</taxon>
        <taxon>Metamonada</taxon>
        <taxon>Diplomonadida</taxon>
        <taxon>Hexamitidae</taxon>
        <taxon>Hexamitinae</taxon>
        <taxon>Trepomonas</taxon>
    </lineage>
</organism>
<dbReference type="InterPro" id="IPR013766">
    <property type="entry name" value="Thioredoxin_domain"/>
</dbReference>
<dbReference type="GO" id="GO:0003756">
    <property type="term" value="F:protein disulfide isomerase activity"/>
    <property type="evidence" value="ECO:0007669"/>
    <property type="project" value="TreeGrafter"/>
</dbReference>
<dbReference type="PANTHER" id="PTHR45672">
    <property type="entry name" value="PROTEIN DISULFIDE-ISOMERASE C17H9.14C-RELATED"/>
    <property type="match status" value="1"/>
</dbReference>
<dbReference type="PROSITE" id="PS51352">
    <property type="entry name" value="THIOREDOXIN_2"/>
    <property type="match status" value="1"/>
</dbReference>
<dbReference type="Pfam" id="PF00085">
    <property type="entry name" value="Thioredoxin"/>
    <property type="match status" value="1"/>
</dbReference>
<evidence type="ECO:0000256" key="1">
    <source>
        <dbReference type="ARBA" id="ARBA00006347"/>
    </source>
</evidence>
<reference evidence="4" key="1">
    <citation type="submission" date="2015-07" db="EMBL/GenBank/DDBJ databases">
        <title>Adaptation to a free-living lifestyle via gene acquisitions in the diplomonad Trepomonas sp. PC1.</title>
        <authorList>
            <person name="Xu F."/>
            <person name="Jerlstrom-Hultqvist J."/>
            <person name="Kolisko M."/>
            <person name="Simpson A.G.B."/>
            <person name="Roger A.J."/>
            <person name="Svard S.G."/>
            <person name="Andersson J.O."/>
        </authorList>
    </citation>
    <scope>NUCLEOTIDE SEQUENCE</scope>
    <source>
        <strain evidence="4">PC1</strain>
    </source>
</reference>
<dbReference type="GO" id="GO:0006457">
    <property type="term" value="P:protein folding"/>
    <property type="evidence" value="ECO:0007669"/>
    <property type="project" value="TreeGrafter"/>
</dbReference>
<dbReference type="GO" id="GO:0005783">
    <property type="term" value="C:endoplasmic reticulum"/>
    <property type="evidence" value="ECO:0007669"/>
    <property type="project" value="TreeGrafter"/>
</dbReference>
<dbReference type="InterPro" id="IPR051063">
    <property type="entry name" value="PDI"/>
</dbReference>
<accession>A0A146KH04</accession>
<dbReference type="EMBL" id="GDID01001691">
    <property type="protein sequence ID" value="JAP94915.1"/>
    <property type="molecule type" value="Transcribed_RNA"/>
</dbReference>
<dbReference type="Gene3D" id="3.40.30.10">
    <property type="entry name" value="Glutaredoxin"/>
    <property type="match status" value="1"/>
</dbReference>
<feature type="non-terminal residue" evidence="4">
    <location>
        <position position="1"/>
    </location>
</feature>
<sequence>AEVIRLTNDNFSDYMKKHDYVMAKFYTQWCGHCVTLKPKWEKLSTLLDIPVVEVDCGPSQKICGKYGIYGYPNIRLFDNKNRKNHEHKQEPQVLELMQWAENLYKQYVFHIQNIDEAKSHNYSSFFVYQGANSQKISDLFKKIKTPLFILEAQEPSEEKLTAFQSGSKFSFAEFQNEKKMYLFIQQHKTPFYQDLNPRALLELSSTVGKVAAVICAKSSKGEVQQMIENQQLLKPSDLKMMNNFVFALGCDVEEIQK</sequence>
<dbReference type="AlphaFoldDB" id="A0A146KH04"/>
<feature type="non-terminal residue" evidence="4">
    <location>
        <position position="257"/>
    </location>
</feature>
<comment type="similarity">
    <text evidence="1">Belongs to the protein disulfide isomerase family.</text>
</comment>
<protein>
    <submittedName>
        <fullName evidence="4">Protein disulfide isomerase</fullName>
    </submittedName>
</protein>
<dbReference type="CDD" id="cd02961">
    <property type="entry name" value="PDI_a_family"/>
    <property type="match status" value="1"/>
</dbReference>
<keyword evidence="2" id="KW-0732">Signal</keyword>
<evidence type="ECO:0000259" key="3">
    <source>
        <dbReference type="PROSITE" id="PS51352"/>
    </source>
</evidence>
<evidence type="ECO:0000313" key="4">
    <source>
        <dbReference type="EMBL" id="JAP94915.1"/>
    </source>
</evidence>
<dbReference type="InterPro" id="IPR036249">
    <property type="entry name" value="Thioredoxin-like_sf"/>
</dbReference>
<feature type="domain" description="Thioredoxin" evidence="3">
    <location>
        <begin position="1"/>
        <end position="105"/>
    </location>
</feature>
<dbReference type="PANTHER" id="PTHR45672:SF3">
    <property type="entry name" value="THIOREDOXIN DOMAIN-CONTAINING PROTEIN 5"/>
    <property type="match status" value="1"/>
</dbReference>